<evidence type="ECO:0000313" key="5">
    <source>
        <dbReference type="Proteomes" id="UP000703269"/>
    </source>
</evidence>
<keyword evidence="5" id="KW-1185">Reference proteome</keyword>
<evidence type="ECO:0000313" key="4">
    <source>
        <dbReference type="EMBL" id="GJE98292.1"/>
    </source>
</evidence>
<feature type="region of interest" description="Disordered" evidence="3">
    <location>
        <begin position="934"/>
        <end position="962"/>
    </location>
</feature>
<feature type="compositionally biased region" description="Basic and acidic residues" evidence="3">
    <location>
        <begin position="601"/>
        <end position="616"/>
    </location>
</feature>
<evidence type="ECO:0000256" key="1">
    <source>
        <dbReference type="ARBA" id="ARBA00022441"/>
    </source>
</evidence>
<organism evidence="4 5">
    <name type="scientific">Phanerochaete sordida</name>
    <dbReference type="NCBI Taxonomy" id="48140"/>
    <lineage>
        <taxon>Eukaryota</taxon>
        <taxon>Fungi</taxon>
        <taxon>Dikarya</taxon>
        <taxon>Basidiomycota</taxon>
        <taxon>Agaricomycotina</taxon>
        <taxon>Agaricomycetes</taxon>
        <taxon>Polyporales</taxon>
        <taxon>Phanerochaetaceae</taxon>
        <taxon>Phanerochaete</taxon>
    </lineage>
</organism>
<dbReference type="InterPro" id="IPR011333">
    <property type="entry name" value="SKP1/BTB/POZ_sf"/>
</dbReference>
<dbReference type="Gene3D" id="3.30.710.10">
    <property type="entry name" value="Potassium Channel Kv1.1, Chain A"/>
    <property type="match status" value="1"/>
</dbReference>
<feature type="region of interest" description="Disordered" evidence="3">
    <location>
        <begin position="980"/>
        <end position="1044"/>
    </location>
</feature>
<feature type="compositionally biased region" description="Low complexity" evidence="3">
    <location>
        <begin position="715"/>
        <end position="724"/>
    </location>
</feature>
<dbReference type="Gene3D" id="2.120.10.80">
    <property type="entry name" value="Kelch-type beta propeller"/>
    <property type="match status" value="2"/>
</dbReference>
<reference evidence="4 5" key="1">
    <citation type="submission" date="2021-08" db="EMBL/GenBank/DDBJ databases">
        <title>Draft Genome Sequence of Phanerochaete sordida strain YK-624.</title>
        <authorList>
            <person name="Mori T."/>
            <person name="Dohra H."/>
            <person name="Suzuki T."/>
            <person name="Kawagishi H."/>
            <person name="Hirai H."/>
        </authorList>
    </citation>
    <scope>NUCLEOTIDE SEQUENCE [LARGE SCALE GENOMIC DNA]</scope>
    <source>
        <strain evidence="4 5">YK-624</strain>
    </source>
</reference>
<feature type="compositionally biased region" description="Polar residues" evidence="3">
    <location>
        <begin position="990"/>
        <end position="1003"/>
    </location>
</feature>
<feature type="region of interest" description="Disordered" evidence="3">
    <location>
        <begin position="594"/>
        <end position="650"/>
    </location>
</feature>
<dbReference type="GO" id="GO:0005739">
    <property type="term" value="C:mitochondrion"/>
    <property type="evidence" value="ECO:0007669"/>
    <property type="project" value="TreeGrafter"/>
</dbReference>
<dbReference type="InterPro" id="IPR015915">
    <property type="entry name" value="Kelch-typ_b-propeller"/>
</dbReference>
<feature type="region of interest" description="Disordered" evidence="3">
    <location>
        <begin position="203"/>
        <end position="238"/>
    </location>
</feature>
<protein>
    <submittedName>
        <fullName evidence="4">Galactose oxidase</fullName>
    </submittedName>
</protein>
<proteinExistence type="predicted"/>
<dbReference type="EMBL" id="BPQB01000085">
    <property type="protein sequence ID" value="GJE98292.1"/>
    <property type="molecule type" value="Genomic_DNA"/>
</dbReference>
<dbReference type="AlphaFoldDB" id="A0A9P3LLH0"/>
<dbReference type="GO" id="GO:0005829">
    <property type="term" value="C:cytosol"/>
    <property type="evidence" value="ECO:0007669"/>
    <property type="project" value="TreeGrafter"/>
</dbReference>
<dbReference type="PANTHER" id="PTHR43503:SF2">
    <property type="entry name" value="NEGATIVE REGULATOR OF SPORULATION MDS3-RELATED"/>
    <property type="match status" value="1"/>
</dbReference>
<dbReference type="SUPFAM" id="SSF117281">
    <property type="entry name" value="Kelch motif"/>
    <property type="match status" value="1"/>
</dbReference>
<feature type="region of interest" description="Disordered" evidence="3">
    <location>
        <begin position="744"/>
        <end position="775"/>
    </location>
</feature>
<feature type="region of interest" description="Disordered" evidence="3">
    <location>
        <begin position="469"/>
        <end position="490"/>
    </location>
</feature>
<feature type="compositionally biased region" description="Low complexity" evidence="3">
    <location>
        <begin position="695"/>
        <end position="706"/>
    </location>
</feature>
<dbReference type="OrthoDB" id="10001928at2759"/>
<evidence type="ECO:0000256" key="3">
    <source>
        <dbReference type="SAM" id="MobiDB-lite"/>
    </source>
</evidence>
<comment type="caution">
    <text evidence="4">The sequence shown here is derived from an EMBL/GenBank/DDBJ whole genome shotgun (WGS) entry which is preliminary data.</text>
</comment>
<accession>A0A9P3LLH0</accession>
<feature type="region of interest" description="Disordered" evidence="3">
    <location>
        <begin position="1059"/>
        <end position="1137"/>
    </location>
</feature>
<feature type="compositionally biased region" description="Polar residues" evidence="3">
    <location>
        <begin position="222"/>
        <end position="236"/>
    </location>
</feature>
<dbReference type="PANTHER" id="PTHR43503">
    <property type="entry name" value="MCG48959-RELATED"/>
    <property type="match status" value="1"/>
</dbReference>
<dbReference type="Proteomes" id="UP000703269">
    <property type="component" value="Unassembled WGS sequence"/>
</dbReference>
<sequence>MYPIADLTAFCRRTSGDVPPKLVGASTTVVGSKMYLYGGRLVAERKMVSDIYMFDLETLRWEKIVQSPEDDVPQARYFHSADAWNNHLLIFGGMAISLQSDNPEDLCVLNDVRLFDLSTYRWLPSKEYPSSAAVPKARYAHLSSVTANKLFIIGGQDLNNVWLDDIHVYDLSLGDWIIRRDYPRHCGTYRSVAVTADKRVRLPQEERRSTAHLGPPGARFNTHANAQPSPDVTQPDSLVHLPYSADPTDEFPCDIFLFSNYNFTDVQRELEVFTPLPNHDFTVSDRSTAMTGQFFPPGLRFPTGAILGTHFIVAGTYLSQSFQSFSIWALDLVTMTWSRIDPGSTLSGTSGSWFRSCLWTEANKYLVFGNRHGNLVEDYNRRLLSWEHVIVIDLEAFGIYQPPPLVIDIPQQELGLAALEEGVLADFEIICDDGRKIKCSRKLLEDRWPWFKKQRQLFLQAAARAIETAPSPIAPPPLPDVHAASDKDEERLDPRLTPRAFSLSEPYPITLAFLQYLYSMALLTPLQHAPAVLSQLLLLSSTYDLPHLQSLVKHAMHRALTFATSVGIYGVSTLCNCRSLQIRALRVVMAYSQKRPTAGRSRQDKDGSGGSRHHESNGSGSGPGGPSSDKRTATRPRGMSDASYMQQSDGAGAMGLGREYTNGTVALHHILSESNLAMLLEESKRSFRVGHRSNDSASSTNTATGSKPHDHEATTPDTPTSPASIERRRPTTLPARAAGHQAFRYASQPSTPLATHVSDPLATTPPARPPVKSTMTHVRSGSMISMATEEDIVALADILSPTIETQDLPPERLQYPSVPASPNPNRLSIPASDLQSLRSYTRMSAMSAMSSVSSMSSMSDQLSPDGEGSDGYFESAYLSTSPTSMSFHLPRFRPRYLSDTPSLATSESYSIASLSTPPMSRAPSVLAAGTPPMSPASTSFVPTPLEPASPAPGLGVIFEGGTPDDEAVRSRLERALTLDDVLPPHGLSPKTRQASLQTASSRGSLADGSRAHTPEPDIPPPSLWSETDTVSSGSSAHGSGGGRGTRAFSKIFARAAAGKRADSVSSAAGALPKDEEKRRKKQEAKERRERLAFHFQQQAADRAAAAERKSLGSDGSSSKHRKRQFEEENGMYEGLGL</sequence>
<name>A0A9P3LLH0_9APHY</name>
<evidence type="ECO:0000256" key="2">
    <source>
        <dbReference type="ARBA" id="ARBA00022737"/>
    </source>
</evidence>
<dbReference type="Pfam" id="PF24681">
    <property type="entry name" value="Kelch_KLHDC2_KLHL20_DRC7"/>
    <property type="match status" value="1"/>
</dbReference>
<keyword evidence="2" id="KW-0677">Repeat</keyword>
<keyword evidence="1" id="KW-0880">Kelch repeat</keyword>
<feature type="region of interest" description="Disordered" evidence="3">
    <location>
        <begin position="689"/>
        <end position="728"/>
    </location>
</feature>
<gene>
    <name evidence="4" type="ORF">PsYK624_145180</name>
</gene>
<feature type="compositionally biased region" description="Basic and acidic residues" evidence="3">
    <location>
        <begin position="1072"/>
        <end position="1092"/>
    </location>
</feature>
<dbReference type="GO" id="GO:0045454">
    <property type="term" value="P:cell redox homeostasis"/>
    <property type="evidence" value="ECO:0007669"/>
    <property type="project" value="TreeGrafter"/>
</dbReference>